<sequence length="205" mass="21116">MGGALMRSARLAAACLGLLTAAHLGCAREDERARAGAAPGDPACACAPAQIVDPTLLAFLSRARAAHHAADVSLGAGDRAAAIRALEGIIAAPRPPGAPPEVAEVTADTYARLAELRSEAGDFDAAARDVDAGLKLAPAPSHYEGHLYEVAGVVEERRAKALDEKGEREAAAQARARAVGLLERAISIQDHVITEALKGAQENPR</sequence>
<dbReference type="KEGG" id="scu:SCE1572_14580"/>
<evidence type="ECO:0000313" key="1">
    <source>
        <dbReference type="EMBL" id="AGP35646.1"/>
    </source>
</evidence>
<dbReference type="PATRIC" id="fig|1254432.3.peg.3282"/>
<dbReference type="SUPFAM" id="SSF48452">
    <property type="entry name" value="TPR-like"/>
    <property type="match status" value="1"/>
</dbReference>
<proteinExistence type="predicted"/>
<gene>
    <name evidence="1" type="ORF">SCE1572_14580</name>
</gene>
<dbReference type="AlphaFoldDB" id="S4XTF9"/>
<organism evidence="1 2">
    <name type="scientific">Sorangium cellulosum So0157-2</name>
    <dbReference type="NCBI Taxonomy" id="1254432"/>
    <lineage>
        <taxon>Bacteria</taxon>
        <taxon>Pseudomonadati</taxon>
        <taxon>Myxococcota</taxon>
        <taxon>Polyangia</taxon>
        <taxon>Polyangiales</taxon>
        <taxon>Polyangiaceae</taxon>
        <taxon>Sorangium</taxon>
    </lineage>
</organism>
<evidence type="ECO:0000313" key="2">
    <source>
        <dbReference type="Proteomes" id="UP000014803"/>
    </source>
</evidence>
<dbReference type="Gene3D" id="1.25.40.10">
    <property type="entry name" value="Tetratricopeptide repeat domain"/>
    <property type="match status" value="1"/>
</dbReference>
<dbReference type="HOGENOM" id="CLU_1365448_0_0_7"/>
<evidence type="ECO:0008006" key="3">
    <source>
        <dbReference type="Google" id="ProtNLM"/>
    </source>
</evidence>
<accession>S4XTF9</accession>
<dbReference type="EMBL" id="CP003969">
    <property type="protein sequence ID" value="AGP35646.1"/>
    <property type="molecule type" value="Genomic_DNA"/>
</dbReference>
<dbReference type="eggNOG" id="ENOG5030TI4">
    <property type="taxonomic scope" value="Bacteria"/>
</dbReference>
<reference evidence="1 2" key="1">
    <citation type="journal article" date="2013" name="Sci. Rep.">
        <title>Extraordinary expansion of a Sorangium cellulosum genome from an alkaline milieu.</title>
        <authorList>
            <person name="Han K."/>
            <person name="Li Z.F."/>
            <person name="Peng R."/>
            <person name="Zhu L.P."/>
            <person name="Zhou T."/>
            <person name="Wang L.G."/>
            <person name="Li S.G."/>
            <person name="Zhang X.B."/>
            <person name="Hu W."/>
            <person name="Wu Z.H."/>
            <person name="Qin N."/>
            <person name="Li Y.Z."/>
        </authorList>
    </citation>
    <scope>NUCLEOTIDE SEQUENCE [LARGE SCALE GENOMIC DNA]</scope>
    <source>
        <strain evidence="1 2">So0157-2</strain>
    </source>
</reference>
<name>S4XTF9_SORCE</name>
<dbReference type="Proteomes" id="UP000014803">
    <property type="component" value="Chromosome"/>
</dbReference>
<dbReference type="InterPro" id="IPR011990">
    <property type="entry name" value="TPR-like_helical_dom_sf"/>
</dbReference>
<protein>
    <recommendedName>
        <fullName evidence="3">Tetratricopeptide repeat protein</fullName>
    </recommendedName>
</protein>